<evidence type="ECO:0000256" key="1">
    <source>
        <dbReference type="ARBA" id="ARBA00004604"/>
    </source>
</evidence>
<comment type="similarity">
    <text evidence="2 7">Belongs to the NIP7 family.</text>
</comment>
<dbReference type="InterPro" id="IPR016686">
    <property type="entry name" value="Ribosomal_synth_fac_NIP7"/>
</dbReference>
<dbReference type="InterPro" id="IPR036974">
    <property type="entry name" value="PUA_sf"/>
</dbReference>
<dbReference type="SUPFAM" id="SSF88802">
    <property type="entry name" value="Pre-PUA domain"/>
    <property type="match status" value="1"/>
</dbReference>
<dbReference type="PIRSF" id="PIRSF017190">
    <property type="entry name" value="Rbsml_synth_fac_NIP7"/>
    <property type="match status" value="1"/>
</dbReference>
<dbReference type="Gene3D" id="2.30.130.10">
    <property type="entry name" value="PUA domain"/>
    <property type="match status" value="1"/>
</dbReference>
<keyword evidence="5 7" id="KW-0539">Nucleus</keyword>
<sequence>MRPLTEEETKVVFDKLASYTSDLKSLIAPLDDGDRFVFRLNHARVYYVRLSIANIATSVSRDALLSLGTCLGKLTKTGKFRLHITACKFPPPTHFPTLPILAEHARYKIWVKENGAQPFLYGSNVVKAHVGRWSEDCPEHSGVVVFNMADIPLGFGVTSRSSAEARRLDPTGIVCFRQADCGEYLRDEDTLFAG</sequence>
<comment type="function">
    <text evidence="6 7">Required for proper 27S pre-rRNA processing and 60S ribosome subunit assembly.</text>
</comment>
<dbReference type="PROSITE" id="PS50890">
    <property type="entry name" value="PUA"/>
    <property type="match status" value="1"/>
</dbReference>
<evidence type="ECO:0000256" key="6">
    <source>
        <dbReference type="ARBA" id="ARBA00054591"/>
    </source>
</evidence>
<dbReference type="Proteomes" id="UP001270362">
    <property type="component" value="Unassembled WGS sequence"/>
</dbReference>
<dbReference type="SUPFAM" id="SSF88697">
    <property type="entry name" value="PUA domain-like"/>
    <property type="match status" value="1"/>
</dbReference>
<dbReference type="FunFam" id="2.30.130.10:FF:000002">
    <property type="entry name" value="60S ribosome subunit biogenesis protein NIP7 homolog"/>
    <property type="match status" value="1"/>
</dbReference>
<comment type="caution">
    <text evidence="9">The sequence shown here is derived from an EMBL/GenBank/DDBJ whole genome shotgun (WGS) entry which is preliminary data.</text>
</comment>
<dbReference type="FunFam" id="3.10.450.220:FF:000001">
    <property type="entry name" value="60S ribosome subunit biogenesis protein NIP7 homolog"/>
    <property type="match status" value="1"/>
</dbReference>
<evidence type="ECO:0000256" key="2">
    <source>
        <dbReference type="ARBA" id="ARBA00009895"/>
    </source>
</evidence>
<keyword evidence="3 7" id="KW-0690">Ribosome biogenesis</keyword>
<keyword evidence="10" id="KW-1185">Reference proteome</keyword>
<dbReference type="Pfam" id="PF17833">
    <property type="entry name" value="pre-PUA_NIP7"/>
    <property type="match status" value="1"/>
</dbReference>
<evidence type="ECO:0000256" key="5">
    <source>
        <dbReference type="ARBA" id="ARBA00023242"/>
    </source>
</evidence>
<dbReference type="GO" id="GO:0003723">
    <property type="term" value="F:RNA binding"/>
    <property type="evidence" value="ECO:0007669"/>
    <property type="project" value="UniProtKB-KW"/>
</dbReference>
<comment type="subunit">
    <text evidence="7">Interacts with pre-ribosome complex.</text>
</comment>
<organism evidence="9 10">
    <name type="scientific">Podospora appendiculata</name>
    <dbReference type="NCBI Taxonomy" id="314037"/>
    <lineage>
        <taxon>Eukaryota</taxon>
        <taxon>Fungi</taxon>
        <taxon>Dikarya</taxon>
        <taxon>Ascomycota</taxon>
        <taxon>Pezizomycotina</taxon>
        <taxon>Sordariomycetes</taxon>
        <taxon>Sordariomycetidae</taxon>
        <taxon>Sordariales</taxon>
        <taxon>Podosporaceae</taxon>
        <taxon>Podospora</taxon>
    </lineage>
</organism>
<evidence type="ECO:0000313" key="10">
    <source>
        <dbReference type="Proteomes" id="UP001270362"/>
    </source>
</evidence>
<dbReference type="InterPro" id="IPR055359">
    <property type="entry name" value="Nip7_N_euk"/>
</dbReference>
<dbReference type="GO" id="GO:1902626">
    <property type="term" value="P:assembly of large subunit precursor of preribosome"/>
    <property type="evidence" value="ECO:0007669"/>
    <property type="project" value="UniProtKB-ARBA"/>
</dbReference>
<dbReference type="GO" id="GO:0005730">
    <property type="term" value="C:nucleolus"/>
    <property type="evidence" value="ECO:0007669"/>
    <property type="project" value="UniProtKB-SubCell"/>
</dbReference>
<name>A0AAE1CFL1_9PEZI</name>
<reference evidence="9" key="1">
    <citation type="journal article" date="2023" name="Mol. Phylogenet. Evol.">
        <title>Genome-scale phylogeny and comparative genomics of the fungal order Sordariales.</title>
        <authorList>
            <person name="Hensen N."/>
            <person name="Bonometti L."/>
            <person name="Westerberg I."/>
            <person name="Brannstrom I.O."/>
            <person name="Guillou S."/>
            <person name="Cros-Aarteil S."/>
            <person name="Calhoun S."/>
            <person name="Haridas S."/>
            <person name="Kuo A."/>
            <person name="Mondo S."/>
            <person name="Pangilinan J."/>
            <person name="Riley R."/>
            <person name="LaButti K."/>
            <person name="Andreopoulos B."/>
            <person name="Lipzen A."/>
            <person name="Chen C."/>
            <person name="Yan M."/>
            <person name="Daum C."/>
            <person name="Ng V."/>
            <person name="Clum A."/>
            <person name="Steindorff A."/>
            <person name="Ohm R.A."/>
            <person name="Martin F."/>
            <person name="Silar P."/>
            <person name="Natvig D.O."/>
            <person name="Lalanne C."/>
            <person name="Gautier V."/>
            <person name="Ament-Velasquez S.L."/>
            <person name="Kruys A."/>
            <person name="Hutchinson M.I."/>
            <person name="Powell A.J."/>
            <person name="Barry K."/>
            <person name="Miller A.N."/>
            <person name="Grigoriev I.V."/>
            <person name="Debuchy R."/>
            <person name="Gladieux P."/>
            <person name="Hiltunen Thoren M."/>
            <person name="Johannesson H."/>
        </authorList>
    </citation>
    <scope>NUCLEOTIDE SEQUENCE</scope>
    <source>
        <strain evidence="9">CBS 314.62</strain>
    </source>
</reference>
<evidence type="ECO:0000256" key="4">
    <source>
        <dbReference type="ARBA" id="ARBA00022884"/>
    </source>
</evidence>
<gene>
    <name evidence="9" type="ORF">B0T22DRAFT_503844</name>
</gene>
<dbReference type="CDD" id="cd21151">
    <property type="entry name" value="PUA_Nip7-like"/>
    <property type="match status" value="1"/>
</dbReference>
<reference evidence="9" key="2">
    <citation type="submission" date="2023-06" db="EMBL/GenBank/DDBJ databases">
        <authorList>
            <consortium name="Lawrence Berkeley National Laboratory"/>
            <person name="Haridas S."/>
            <person name="Hensen N."/>
            <person name="Bonometti L."/>
            <person name="Westerberg I."/>
            <person name="Brannstrom I.O."/>
            <person name="Guillou S."/>
            <person name="Cros-Aarteil S."/>
            <person name="Calhoun S."/>
            <person name="Kuo A."/>
            <person name="Mondo S."/>
            <person name="Pangilinan J."/>
            <person name="Riley R."/>
            <person name="Labutti K."/>
            <person name="Andreopoulos B."/>
            <person name="Lipzen A."/>
            <person name="Chen C."/>
            <person name="Yanf M."/>
            <person name="Daum C."/>
            <person name="Ng V."/>
            <person name="Clum A."/>
            <person name="Steindorff A."/>
            <person name="Ohm R."/>
            <person name="Martin F."/>
            <person name="Silar P."/>
            <person name="Natvig D."/>
            <person name="Lalanne C."/>
            <person name="Gautier V."/>
            <person name="Ament-Velasquez S.L."/>
            <person name="Kruys A."/>
            <person name="Hutchinson M.I."/>
            <person name="Powell A.J."/>
            <person name="Barry K."/>
            <person name="Miller A.N."/>
            <person name="Grigoriev I.V."/>
            <person name="Debuchy R."/>
            <person name="Gladieux P."/>
            <person name="Thoren M.H."/>
            <person name="Johannesson H."/>
        </authorList>
    </citation>
    <scope>NUCLEOTIDE SEQUENCE</scope>
    <source>
        <strain evidence="9">CBS 314.62</strain>
    </source>
</reference>
<evidence type="ECO:0000259" key="8">
    <source>
        <dbReference type="SMART" id="SM00359"/>
    </source>
</evidence>
<dbReference type="InterPro" id="IPR005155">
    <property type="entry name" value="UPF0113_PUA"/>
</dbReference>
<keyword evidence="4 7" id="KW-0694">RNA-binding</keyword>
<dbReference type="InterPro" id="IPR015947">
    <property type="entry name" value="PUA-like_sf"/>
</dbReference>
<comment type="subcellular location">
    <subcellularLocation>
        <location evidence="1">Nucleus</location>
        <location evidence="1">Nucleolus</location>
    </subcellularLocation>
</comment>
<dbReference type="AlphaFoldDB" id="A0AAE1CFL1"/>
<evidence type="ECO:0000256" key="7">
    <source>
        <dbReference type="PIRNR" id="PIRNR017190"/>
    </source>
</evidence>
<evidence type="ECO:0000256" key="3">
    <source>
        <dbReference type="ARBA" id="ARBA00022517"/>
    </source>
</evidence>
<proteinExistence type="inferred from homology"/>
<feature type="domain" description="PUA" evidence="8">
    <location>
        <begin position="107"/>
        <end position="182"/>
    </location>
</feature>
<dbReference type="SMART" id="SM00359">
    <property type="entry name" value="PUA"/>
    <property type="match status" value="1"/>
</dbReference>
<protein>
    <recommendedName>
        <fullName evidence="7">60S ribosome subunit biogenesis protein NIP7</fullName>
    </recommendedName>
</protein>
<dbReference type="Gene3D" id="3.10.450.220">
    <property type="match status" value="1"/>
</dbReference>
<evidence type="ECO:0000313" key="9">
    <source>
        <dbReference type="EMBL" id="KAK3692712.1"/>
    </source>
</evidence>
<dbReference type="InterPro" id="IPR040598">
    <property type="entry name" value="NIP7_N"/>
</dbReference>
<dbReference type="EMBL" id="JAULSO010000001">
    <property type="protein sequence ID" value="KAK3692712.1"/>
    <property type="molecule type" value="Genomic_DNA"/>
</dbReference>
<dbReference type="Pfam" id="PF03657">
    <property type="entry name" value="UPF0113"/>
    <property type="match status" value="1"/>
</dbReference>
<accession>A0AAE1CFL1</accession>
<dbReference type="CDD" id="cd21146">
    <property type="entry name" value="Nip7_N_euk"/>
    <property type="match status" value="1"/>
</dbReference>
<dbReference type="InterPro" id="IPR002478">
    <property type="entry name" value="PUA"/>
</dbReference>